<protein>
    <recommendedName>
        <fullName evidence="4">DUF3558 domain-containing protein</fullName>
    </recommendedName>
</protein>
<organism evidence="2 3">
    <name type="scientific">Nonomuraea muscovyensis</name>
    <dbReference type="NCBI Taxonomy" id="1124761"/>
    <lineage>
        <taxon>Bacteria</taxon>
        <taxon>Bacillati</taxon>
        <taxon>Actinomycetota</taxon>
        <taxon>Actinomycetes</taxon>
        <taxon>Streptosporangiales</taxon>
        <taxon>Streptosporangiaceae</taxon>
        <taxon>Nonomuraea</taxon>
    </lineage>
</organism>
<dbReference type="EMBL" id="JACHJB010000001">
    <property type="protein sequence ID" value="MBB6344503.1"/>
    <property type="molecule type" value="Genomic_DNA"/>
</dbReference>
<dbReference type="RefSeq" id="WP_185082609.1">
    <property type="nucleotide sequence ID" value="NZ_JACHJB010000001.1"/>
</dbReference>
<dbReference type="PROSITE" id="PS51257">
    <property type="entry name" value="PROKAR_LIPOPROTEIN"/>
    <property type="match status" value="1"/>
</dbReference>
<gene>
    <name evidence="2" type="ORF">FHU36_001012</name>
</gene>
<feature type="signal peptide" evidence="1">
    <location>
        <begin position="1"/>
        <end position="24"/>
    </location>
</feature>
<evidence type="ECO:0000313" key="2">
    <source>
        <dbReference type="EMBL" id="MBB6344503.1"/>
    </source>
</evidence>
<evidence type="ECO:0000256" key="1">
    <source>
        <dbReference type="SAM" id="SignalP"/>
    </source>
</evidence>
<dbReference type="AlphaFoldDB" id="A0A7X0BXL1"/>
<proteinExistence type="predicted"/>
<feature type="chain" id="PRO_5038623653" description="DUF3558 domain-containing protein" evidence="1">
    <location>
        <begin position="25"/>
        <end position="196"/>
    </location>
</feature>
<reference evidence="2 3" key="1">
    <citation type="submission" date="2020-08" db="EMBL/GenBank/DDBJ databases">
        <title>Sequencing the genomes of 1000 actinobacteria strains.</title>
        <authorList>
            <person name="Klenk H.-P."/>
        </authorList>
    </citation>
    <scope>NUCLEOTIDE SEQUENCE [LARGE SCALE GENOMIC DNA]</scope>
    <source>
        <strain evidence="2 3">DSM 45913</strain>
    </source>
</reference>
<comment type="caution">
    <text evidence="2">The sequence shown here is derived from an EMBL/GenBank/DDBJ whole genome shotgun (WGS) entry which is preliminary data.</text>
</comment>
<accession>A0A7X0BXL1</accession>
<dbReference type="Proteomes" id="UP000583800">
    <property type="component" value="Unassembled WGS sequence"/>
</dbReference>
<keyword evidence="1" id="KW-0732">Signal</keyword>
<name>A0A7X0BXL1_9ACTN</name>
<keyword evidence="3" id="KW-1185">Reference proteome</keyword>
<evidence type="ECO:0008006" key="4">
    <source>
        <dbReference type="Google" id="ProtNLM"/>
    </source>
</evidence>
<evidence type="ECO:0000313" key="3">
    <source>
        <dbReference type="Proteomes" id="UP000583800"/>
    </source>
</evidence>
<sequence length="196" mass="21285">MRRARLPKALAAVGLLTVACTVEPGIISTPSPVLQPVVDSAPYVCSLIPEQAFRLVSGVTGPLAGETDGDERNGDCRTSDTTSLSLEVWWMQEGSGMTREHLSFLLNDRREVYSRHDGVVLPTELGEGMAAHLSDPPSGDQPYQVSAKFQCGGKERLIDIFLPQVAMGRDAIKDLIALMRIAQKRYGELYDCTPGP</sequence>